<protein>
    <recommendedName>
        <fullName evidence="3">Carboxypeptidase family protein</fullName>
    </recommendedName>
</protein>
<dbReference type="Gene3D" id="2.60.40.1120">
    <property type="entry name" value="Carboxypeptidase-like, regulatory domain"/>
    <property type="match status" value="1"/>
</dbReference>
<evidence type="ECO:0000313" key="2">
    <source>
        <dbReference type="Proteomes" id="UP000268007"/>
    </source>
</evidence>
<dbReference type="PROSITE" id="PS51257">
    <property type="entry name" value="PROKAR_LIPOPROTEIN"/>
    <property type="match status" value="1"/>
</dbReference>
<gene>
    <name evidence="1" type="ORF">BDD43_1345</name>
</gene>
<organism evidence="1 2">
    <name type="scientific">Mucilaginibacter gracilis</name>
    <dbReference type="NCBI Taxonomy" id="423350"/>
    <lineage>
        <taxon>Bacteria</taxon>
        <taxon>Pseudomonadati</taxon>
        <taxon>Bacteroidota</taxon>
        <taxon>Sphingobacteriia</taxon>
        <taxon>Sphingobacteriales</taxon>
        <taxon>Sphingobacteriaceae</taxon>
        <taxon>Mucilaginibacter</taxon>
    </lineage>
</organism>
<dbReference type="SUPFAM" id="SSF49464">
    <property type="entry name" value="Carboxypeptidase regulatory domain-like"/>
    <property type="match status" value="1"/>
</dbReference>
<evidence type="ECO:0008006" key="3">
    <source>
        <dbReference type="Google" id="ProtNLM"/>
    </source>
</evidence>
<accession>A0A495IWZ8</accession>
<proteinExistence type="predicted"/>
<evidence type="ECO:0000313" key="1">
    <source>
        <dbReference type="EMBL" id="RKR81200.1"/>
    </source>
</evidence>
<dbReference type="Proteomes" id="UP000268007">
    <property type="component" value="Unassembled WGS sequence"/>
</dbReference>
<dbReference type="AlphaFoldDB" id="A0A495IWZ8"/>
<sequence>MKPLYLIMLKTILYVLFISIAFSSCGDCIQQKKGVVINKKTGKPIDSVNVHKVGDQQGEYTDSNGSFEIHAASGGLFGCPVLKLAFYKYGYILASRDMSSDTIYMVPNHYSK</sequence>
<dbReference type="InterPro" id="IPR008969">
    <property type="entry name" value="CarboxyPept-like_regulatory"/>
</dbReference>
<dbReference type="EMBL" id="RBKU01000001">
    <property type="protein sequence ID" value="RKR81200.1"/>
    <property type="molecule type" value="Genomic_DNA"/>
</dbReference>
<reference evidence="1 2" key="1">
    <citation type="submission" date="2018-10" db="EMBL/GenBank/DDBJ databases">
        <title>Genomic Encyclopedia of Archaeal and Bacterial Type Strains, Phase II (KMG-II): from individual species to whole genera.</title>
        <authorList>
            <person name="Goeker M."/>
        </authorList>
    </citation>
    <scope>NUCLEOTIDE SEQUENCE [LARGE SCALE GENOMIC DNA]</scope>
    <source>
        <strain evidence="1 2">DSM 18602</strain>
    </source>
</reference>
<keyword evidence="2" id="KW-1185">Reference proteome</keyword>
<name>A0A495IWZ8_9SPHI</name>
<comment type="caution">
    <text evidence="1">The sequence shown here is derived from an EMBL/GenBank/DDBJ whole genome shotgun (WGS) entry which is preliminary data.</text>
</comment>